<evidence type="ECO:0000313" key="2">
    <source>
        <dbReference type="EMBL" id="PSN67284.1"/>
    </source>
</evidence>
<sequence length="203" mass="23949">HNPTQNWASSSTTNTNHPFTQYLHLFQSQTNINMAPFFFYDLPAYQGRSTLELYEMARKRVAFFRDRLNTHLEIGSPSPMVEFLTELLCQQESHDLMAAGRLGDLIEYQVRFQCNFRGITTPQEEKSTTLFMLRVRLHNDWSEEMEEKRKETTRTDSVMGSESSSPSNEASYSNEADDKDEQPQGHLIRHWMPELDRYQDFWY</sequence>
<feature type="compositionally biased region" description="Low complexity" evidence="1">
    <location>
        <begin position="161"/>
        <end position="174"/>
    </location>
</feature>
<gene>
    <name evidence="2" type="ORF">BS50DRAFT_667601</name>
</gene>
<proteinExistence type="predicted"/>
<feature type="compositionally biased region" description="Basic and acidic residues" evidence="1">
    <location>
        <begin position="144"/>
        <end position="154"/>
    </location>
</feature>
<dbReference type="AlphaFoldDB" id="A0A2T2NPE8"/>
<feature type="region of interest" description="Disordered" evidence="1">
    <location>
        <begin position="144"/>
        <end position="185"/>
    </location>
</feature>
<dbReference type="EMBL" id="KZ678135">
    <property type="protein sequence ID" value="PSN67284.1"/>
    <property type="molecule type" value="Genomic_DNA"/>
</dbReference>
<organism evidence="2 3">
    <name type="scientific">Corynespora cassiicola Philippines</name>
    <dbReference type="NCBI Taxonomy" id="1448308"/>
    <lineage>
        <taxon>Eukaryota</taxon>
        <taxon>Fungi</taxon>
        <taxon>Dikarya</taxon>
        <taxon>Ascomycota</taxon>
        <taxon>Pezizomycotina</taxon>
        <taxon>Dothideomycetes</taxon>
        <taxon>Pleosporomycetidae</taxon>
        <taxon>Pleosporales</taxon>
        <taxon>Corynesporascaceae</taxon>
        <taxon>Corynespora</taxon>
    </lineage>
</organism>
<accession>A0A2T2NPE8</accession>
<name>A0A2T2NPE8_CORCC</name>
<protein>
    <submittedName>
        <fullName evidence="2">Uncharacterized protein</fullName>
    </submittedName>
</protein>
<reference evidence="2 3" key="1">
    <citation type="journal article" date="2018" name="Front. Microbiol.">
        <title>Genome-Wide Analysis of Corynespora cassiicola Leaf Fall Disease Putative Effectors.</title>
        <authorList>
            <person name="Lopez D."/>
            <person name="Ribeiro S."/>
            <person name="Label P."/>
            <person name="Fumanal B."/>
            <person name="Venisse J.S."/>
            <person name="Kohler A."/>
            <person name="de Oliveira R.R."/>
            <person name="Labutti K."/>
            <person name="Lipzen A."/>
            <person name="Lail K."/>
            <person name="Bauer D."/>
            <person name="Ohm R.A."/>
            <person name="Barry K.W."/>
            <person name="Spatafora J."/>
            <person name="Grigoriev I.V."/>
            <person name="Martin F.M."/>
            <person name="Pujade-Renaud V."/>
        </authorList>
    </citation>
    <scope>NUCLEOTIDE SEQUENCE [LARGE SCALE GENOMIC DNA]</scope>
    <source>
        <strain evidence="2 3">Philippines</strain>
    </source>
</reference>
<keyword evidence="3" id="KW-1185">Reference proteome</keyword>
<dbReference type="Proteomes" id="UP000240883">
    <property type="component" value="Unassembled WGS sequence"/>
</dbReference>
<evidence type="ECO:0000256" key="1">
    <source>
        <dbReference type="SAM" id="MobiDB-lite"/>
    </source>
</evidence>
<evidence type="ECO:0000313" key="3">
    <source>
        <dbReference type="Proteomes" id="UP000240883"/>
    </source>
</evidence>
<feature type="non-terminal residue" evidence="2">
    <location>
        <position position="1"/>
    </location>
</feature>